<dbReference type="AlphaFoldDB" id="A0A8C0MWC3"/>
<reference evidence="9" key="1">
    <citation type="submission" date="2019-03" db="EMBL/GenBank/DDBJ databases">
        <authorList>
            <person name="Warren W.C."/>
            <person name="Johnson G.S."/>
        </authorList>
    </citation>
    <scope>NUCLEOTIDE SEQUENCE [LARGE SCALE GENOMIC DNA]</scope>
    <source>
        <strain evidence="9">Basenji</strain>
    </source>
</reference>
<keyword evidence="4" id="KW-0732">Signal</keyword>
<reference evidence="9" key="2">
    <citation type="submission" date="2025-08" db="UniProtKB">
        <authorList>
            <consortium name="Ensembl"/>
        </authorList>
    </citation>
    <scope>IDENTIFICATION</scope>
</reference>
<proteinExistence type="inferred from homology"/>
<dbReference type="InterPro" id="IPR025933">
    <property type="entry name" value="Beta_defensin_dom"/>
</dbReference>
<keyword evidence="3 6" id="KW-0964">Secreted</keyword>
<feature type="transmembrane region" description="Helical" evidence="7">
    <location>
        <begin position="7"/>
        <end position="31"/>
    </location>
</feature>
<dbReference type="GO" id="GO:0045087">
    <property type="term" value="P:innate immune response"/>
    <property type="evidence" value="ECO:0007669"/>
    <property type="project" value="InterPro"/>
</dbReference>
<evidence type="ECO:0000256" key="5">
    <source>
        <dbReference type="ARBA" id="ARBA00023157"/>
    </source>
</evidence>
<dbReference type="GO" id="GO:0005576">
    <property type="term" value="C:extracellular region"/>
    <property type="evidence" value="ECO:0007669"/>
    <property type="project" value="UniProtKB-SubCell"/>
</dbReference>
<dbReference type="GO" id="GO:0042742">
    <property type="term" value="P:defense response to bacterium"/>
    <property type="evidence" value="ECO:0007669"/>
    <property type="project" value="UniProtKB-UniRule"/>
</dbReference>
<evidence type="ECO:0000256" key="1">
    <source>
        <dbReference type="ARBA" id="ARBA00004613"/>
    </source>
</evidence>
<keyword evidence="6" id="KW-0211">Defensin</keyword>
<name>A0A8C0MWC3_CANLF</name>
<evidence type="ECO:0000313" key="9">
    <source>
        <dbReference type="Ensembl" id="ENSCAFP00030015444.1"/>
    </source>
</evidence>
<keyword evidence="6" id="KW-0929">Antimicrobial</keyword>
<evidence type="ECO:0000256" key="4">
    <source>
        <dbReference type="ARBA" id="ARBA00022729"/>
    </source>
</evidence>
<dbReference type="Proteomes" id="UP000694429">
    <property type="component" value="Chromosome 16"/>
</dbReference>
<evidence type="ECO:0000256" key="2">
    <source>
        <dbReference type="ARBA" id="ARBA00007371"/>
    </source>
</evidence>
<comment type="subcellular location">
    <subcellularLocation>
        <location evidence="1 6">Secreted</location>
    </subcellularLocation>
</comment>
<evidence type="ECO:0000259" key="8">
    <source>
        <dbReference type="Pfam" id="PF13841"/>
    </source>
</evidence>
<comment type="similarity">
    <text evidence="2 6">Belongs to the beta-defensin family.</text>
</comment>
<evidence type="ECO:0000256" key="6">
    <source>
        <dbReference type="RuleBase" id="RU231113"/>
    </source>
</evidence>
<organism evidence="9 10">
    <name type="scientific">Canis lupus familiaris</name>
    <name type="common">Dog</name>
    <name type="synonym">Canis familiaris</name>
    <dbReference type="NCBI Taxonomy" id="9615"/>
    <lineage>
        <taxon>Eukaryota</taxon>
        <taxon>Metazoa</taxon>
        <taxon>Chordata</taxon>
        <taxon>Craniata</taxon>
        <taxon>Vertebrata</taxon>
        <taxon>Euteleostomi</taxon>
        <taxon>Mammalia</taxon>
        <taxon>Eutheria</taxon>
        <taxon>Laurasiatheria</taxon>
        <taxon>Carnivora</taxon>
        <taxon>Caniformia</taxon>
        <taxon>Canidae</taxon>
        <taxon>Canis</taxon>
    </lineage>
</organism>
<keyword evidence="5" id="KW-1015">Disulfide bond</keyword>
<evidence type="ECO:0000256" key="3">
    <source>
        <dbReference type="ARBA" id="ARBA00022525"/>
    </source>
</evidence>
<sequence length="79" mass="9285">ITTSRKFTCFFYSFFFFFMQYLSNCWLGLIYSQPFVTSEFETDKICGYGTARCRRSCKTEESSIGICPNVYACCLKKIR</sequence>
<feature type="domain" description="Beta-defensin" evidence="8">
    <location>
        <begin position="45"/>
        <end position="74"/>
    </location>
</feature>
<protein>
    <recommendedName>
        <fullName evidence="6">Beta-defensin</fullName>
    </recommendedName>
</protein>
<comment type="function">
    <text evidence="6">Has antibacterial activity.</text>
</comment>
<evidence type="ECO:0000313" key="10">
    <source>
        <dbReference type="Proteomes" id="UP000694429"/>
    </source>
</evidence>
<evidence type="ECO:0000256" key="7">
    <source>
        <dbReference type="SAM" id="Phobius"/>
    </source>
</evidence>
<keyword evidence="7" id="KW-0472">Membrane</keyword>
<keyword evidence="7" id="KW-1133">Transmembrane helix</keyword>
<dbReference type="Pfam" id="PF13841">
    <property type="entry name" value="Defensin_beta_2"/>
    <property type="match status" value="1"/>
</dbReference>
<keyword evidence="7" id="KW-0812">Transmembrane</keyword>
<accession>A0A8C0MWC3</accession>
<dbReference type="Ensembl" id="ENSCAFT00030017679.1">
    <property type="protein sequence ID" value="ENSCAFP00030015444.1"/>
    <property type="gene ID" value="ENSCAFG00030009526.1"/>
</dbReference>
<keyword evidence="6" id="KW-0044">Antibiotic</keyword>